<evidence type="ECO:0000313" key="4">
    <source>
        <dbReference type="Proteomes" id="UP000242525"/>
    </source>
</evidence>
<dbReference type="AlphaFoldDB" id="A0A0J9X7H3"/>
<proteinExistence type="predicted"/>
<name>A0A0J9X7H3_GEOCN</name>
<dbReference type="EMBL" id="CCBN010000004">
    <property type="protein sequence ID" value="CDO53103.1"/>
    <property type="molecule type" value="Genomic_DNA"/>
</dbReference>
<evidence type="ECO:0000256" key="1">
    <source>
        <dbReference type="SAM" id="MobiDB-lite"/>
    </source>
</evidence>
<gene>
    <name evidence="3" type="ORF">BN980_GECA04s04410g</name>
</gene>
<protein>
    <submittedName>
        <fullName evidence="3">Similar to Saccharomyces cerevisiae YKL122C SRP21 Subunit of the signal recognition particle (SRP)</fullName>
    </submittedName>
</protein>
<dbReference type="InterPro" id="IPR039432">
    <property type="entry name" value="SRP9_dom"/>
</dbReference>
<sequence length="121" mass="13021">MTAIKSIDKFIQLSHDLLIARPTTTRISTTYSHKQKKRASKRSNATDAKEASADQPQQGSAVAIVKTFDPVSGVCLKLKLSKINQLNRVLSALGPRGVQVDDKQVVGFAEVLSGKKSEASA</sequence>
<dbReference type="Proteomes" id="UP000242525">
    <property type="component" value="Unassembled WGS sequence"/>
</dbReference>
<reference evidence="3" key="1">
    <citation type="submission" date="2014-03" db="EMBL/GenBank/DDBJ databases">
        <authorList>
            <person name="Casaregola S."/>
        </authorList>
    </citation>
    <scope>NUCLEOTIDE SEQUENCE [LARGE SCALE GENOMIC DNA]</scope>
    <source>
        <strain evidence="3">CLIB 918</strain>
    </source>
</reference>
<dbReference type="Pfam" id="PF05486">
    <property type="entry name" value="SRP9-21"/>
    <property type="match status" value="1"/>
</dbReference>
<accession>A0A0J9X7H3</accession>
<comment type="caution">
    <text evidence="3">The sequence shown here is derived from an EMBL/GenBank/DDBJ whole genome shotgun (WGS) entry which is preliminary data.</text>
</comment>
<keyword evidence="4" id="KW-1185">Reference proteome</keyword>
<feature type="region of interest" description="Disordered" evidence="1">
    <location>
        <begin position="28"/>
        <end position="59"/>
    </location>
</feature>
<dbReference type="OrthoDB" id="5419752at2759"/>
<dbReference type="STRING" id="1173061.A0A0J9X7H3"/>
<feature type="domain" description="SRP9" evidence="2">
    <location>
        <begin position="4"/>
        <end position="99"/>
    </location>
</feature>
<organism evidence="3 4">
    <name type="scientific">Geotrichum candidum</name>
    <name type="common">Oospora lactis</name>
    <name type="synonym">Dipodascus geotrichum</name>
    <dbReference type="NCBI Taxonomy" id="1173061"/>
    <lineage>
        <taxon>Eukaryota</taxon>
        <taxon>Fungi</taxon>
        <taxon>Dikarya</taxon>
        <taxon>Ascomycota</taxon>
        <taxon>Saccharomycotina</taxon>
        <taxon>Dipodascomycetes</taxon>
        <taxon>Dipodascales</taxon>
        <taxon>Dipodascaceae</taxon>
        <taxon>Geotrichum</taxon>
    </lineage>
</organism>
<evidence type="ECO:0000259" key="2">
    <source>
        <dbReference type="Pfam" id="PF05486"/>
    </source>
</evidence>
<evidence type="ECO:0000313" key="3">
    <source>
        <dbReference type="EMBL" id="CDO53103.1"/>
    </source>
</evidence>